<organism evidence="1 2">
    <name type="scientific">Moumouvirus goulette</name>
    <dbReference type="NCBI Taxonomy" id="1247379"/>
    <lineage>
        <taxon>Viruses</taxon>
        <taxon>Varidnaviria</taxon>
        <taxon>Bamfordvirae</taxon>
        <taxon>Nucleocytoviricota</taxon>
        <taxon>Megaviricetes</taxon>
        <taxon>Imitervirales</taxon>
        <taxon>Mimiviridae</taxon>
        <taxon>Megamimivirinae</taxon>
        <taxon>Moumouvirus</taxon>
        <taxon>Moumouvirus goulettemassiliense</taxon>
    </lineage>
</organism>
<reference evidence="1 2" key="1">
    <citation type="submission" date="2012-10" db="EMBL/GenBank/DDBJ databases">
        <title>Complete genome sequence of Moumouvirus goulette.</title>
        <authorList>
            <person name="Fournous G."/>
            <person name="Bougalmi M."/>
            <person name="Colson P."/>
        </authorList>
    </citation>
    <scope>NUCLEOTIDE SEQUENCE [LARGE SCALE GENOMIC DNA]</scope>
</reference>
<evidence type="ECO:0000313" key="1">
    <source>
        <dbReference type="EMBL" id="AGF85463.1"/>
    </source>
</evidence>
<keyword evidence="2" id="KW-1185">Reference proteome</keyword>
<name>M1PHB8_9VIRU</name>
<proteinExistence type="predicted"/>
<evidence type="ECO:0000313" key="2">
    <source>
        <dbReference type="Proteomes" id="UP000241071"/>
    </source>
</evidence>
<dbReference type="EMBL" id="KC008572">
    <property type="protein sequence ID" value="AGF85463.1"/>
    <property type="molecule type" value="Genomic_DNA"/>
</dbReference>
<gene>
    <name evidence="1" type="ORF">glt_00655</name>
</gene>
<dbReference type="Proteomes" id="UP000241071">
    <property type="component" value="Segment"/>
</dbReference>
<sequence length="179" mass="20596">MIRLAIIGFSGRDNKSFILTEEHYNWMIDNVMCYVKEVLNMKPADIILVSGGSSWSDHIAVSLFLTGEFNQLHLYLPVDYDKNFSKYYNNYQGSLLNSLHENFGKKINKNTLQDLKLAMTKNNCKLMVYNGFFKRNTAIANSCDHIIAFSLSDKPSGGTLDTWNKIKHDNKININLLWM</sequence>
<protein>
    <submittedName>
        <fullName evidence="1">Uncharacterized protein</fullName>
    </submittedName>
</protein>
<accession>M1PHB8</accession>